<name>A0A0E9T8I9_ANGAN</name>
<evidence type="ECO:0000313" key="1">
    <source>
        <dbReference type="EMBL" id="JAH49068.1"/>
    </source>
</evidence>
<accession>A0A0E9T8I9</accession>
<sequence length="10" mass="1301">MTWCPLWHRA</sequence>
<proteinExistence type="predicted"/>
<reference evidence="1" key="1">
    <citation type="submission" date="2014-11" db="EMBL/GenBank/DDBJ databases">
        <authorList>
            <person name="Amaro Gonzalez C."/>
        </authorList>
    </citation>
    <scope>NUCLEOTIDE SEQUENCE</scope>
</reference>
<reference evidence="1" key="2">
    <citation type="journal article" date="2015" name="Fish Shellfish Immunol.">
        <title>Early steps in the European eel (Anguilla anguilla)-Vibrio vulnificus interaction in the gills: Role of the RtxA13 toxin.</title>
        <authorList>
            <person name="Callol A."/>
            <person name="Pajuelo D."/>
            <person name="Ebbesson L."/>
            <person name="Teles M."/>
            <person name="MacKenzie S."/>
            <person name="Amaro C."/>
        </authorList>
    </citation>
    <scope>NUCLEOTIDE SEQUENCE</scope>
</reference>
<dbReference type="EMBL" id="GBXM01059509">
    <property type="protein sequence ID" value="JAH49068.1"/>
    <property type="molecule type" value="Transcribed_RNA"/>
</dbReference>
<protein>
    <submittedName>
        <fullName evidence="1">Uncharacterized protein</fullName>
    </submittedName>
</protein>
<organism evidence="1">
    <name type="scientific">Anguilla anguilla</name>
    <name type="common">European freshwater eel</name>
    <name type="synonym">Muraena anguilla</name>
    <dbReference type="NCBI Taxonomy" id="7936"/>
    <lineage>
        <taxon>Eukaryota</taxon>
        <taxon>Metazoa</taxon>
        <taxon>Chordata</taxon>
        <taxon>Craniata</taxon>
        <taxon>Vertebrata</taxon>
        <taxon>Euteleostomi</taxon>
        <taxon>Actinopterygii</taxon>
        <taxon>Neopterygii</taxon>
        <taxon>Teleostei</taxon>
        <taxon>Anguilliformes</taxon>
        <taxon>Anguillidae</taxon>
        <taxon>Anguilla</taxon>
    </lineage>
</organism>